<protein>
    <submittedName>
        <fullName evidence="1">Uncharacterized protein</fullName>
    </submittedName>
</protein>
<sequence>MPWRAAAAVAATIRSTNVAASRSSRGLPFACLRRAPLLAKTRHVSRCGSGRLRPSTLASSVGKTPAERCAGVRDQQIDHPCSLDIITHGIPDVEDEPCGVVWMDGIEIFHGQRHACSCDLGHRRPQVKYHPNMEFLCLFFCNTSSKCKAEC</sequence>
<dbReference type="Proteomes" id="UP000026962">
    <property type="component" value="Chromosome 9"/>
</dbReference>
<dbReference type="Gramene" id="OPUNC09G09530.1">
    <property type="protein sequence ID" value="OPUNC09G09530.1"/>
    <property type="gene ID" value="OPUNC09G09530"/>
</dbReference>
<evidence type="ECO:0000313" key="2">
    <source>
        <dbReference type="Proteomes" id="UP000026962"/>
    </source>
</evidence>
<reference evidence="1" key="1">
    <citation type="submission" date="2015-04" db="UniProtKB">
        <authorList>
            <consortium name="EnsemblPlants"/>
        </authorList>
    </citation>
    <scope>IDENTIFICATION</scope>
</reference>
<dbReference type="AlphaFoldDB" id="A0A0E0M1G8"/>
<proteinExistence type="predicted"/>
<evidence type="ECO:0000313" key="1">
    <source>
        <dbReference type="EnsemblPlants" id="OPUNC09G09530.1"/>
    </source>
</evidence>
<dbReference type="HOGENOM" id="CLU_1734464_0_0_1"/>
<name>A0A0E0M1G8_ORYPU</name>
<accession>A0A0E0M1G8</accession>
<keyword evidence="2" id="KW-1185">Reference proteome</keyword>
<dbReference type="EnsemblPlants" id="OPUNC09G09530.1">
    <property type="protein sequence ID" value="OPUNC09G09530.1"/>
    <property type="gene ID" value="OPUNC09G09530"/>
</dbReference>
<organism evidence="1">
    <name type="scientific">Oryza punctata</name>
    <name type="common">Red rice</name>
    <dbReference type="NCBI Taxonomy" id="4537"/>
    <lineage>
        <taxon>Eukaryota</taxon>
        <taxon>Viridiplantae</taxon>
        <taxon>Streptophyta</taxon>
        <taxon>Embryophyta</taxon>
        <taxon>Tracheophyta</taxon>
        <taxon>Spermatophyta</taxon>
        <taxon>Magnoliopsida</taxon>
        <taxon>Liliopsida</taxon>
        <taxon>Poales</taxon>
        <taxon>Poaceae</taxon>
        <taxon>BOP clade</taxon>
        <taxon>Oryzoideae</taxon>
        <taxon>Oryzeae</taxon>
        <taxon>Oryzinae</taxon>
        <taxon>Oryza</taxon>
    </lineage>
</organism>
<reference evidence="1" key="2">
    <citation type="submission" date="2018-05" db="EMBL/GenBank/DDBJ databases">
        <title>OpunRS2 (Oryza punctata Reference Sequence Version 2).</title>
        <authorList>
            <person name="Zhang J."/>
            <person name="Kudrna D."/>
            <person name="Lee S."/>
            <person name="Talag J."/>
            <person name="Welchert J."/>
            <person name="Wing R.A."/>
        </authorList>
    </citation>
    <scope>NUCLEOTIDE SEQUENCE [LARGE SCALE GENOMIC DNA]</scope>
</reference>